<comment type="similarity">
    <text evidence="1">Belongs to the synaptotagmin family.</text>
</comment>
<dbReference type="GO" id="GO:0005544">
    <property type="term" value="F:calcium-dependent phospholipid binding"/>
    <property type="evidence" value="ECO:0007669"/>
    <property type="project" value="TreeGrafter"/>
</dbReference>
<feature type="region of interest" description="Disordered" evidence="2">
    <location>
        <begin position="144"/>
        <end position="169"/>
    </location>
</feature>
<feature type="compositionally biased region" description="Acidic residues" evidence="2">
    <location>
        <begin position="146"/>
        <end position="157"/>
    </location>
</feature>
<evidence type="ECO:0000256" key="1">
    <source>
        <dbReference type="ARBA" id="ARBA00006996"/>
    </source>
</evidence>
<dbReference type="SUPFAM" id="SSF49562">
    <property type="entry name" value="C2 domain (Calcium/lipid-binding domain, CaLB)"/>
    <property type="match status" value="2"/>
</dbReference>
<accession>A0AAV6GF19</accession>
<evidence type="ECO:0000259" key="4">
    <source>
        <dbReference type="PROSITE" id="PS50004"/>
    </source>
</evidence>
<dbReference type="GO" id="GO:0005509">
    <property type="term" value="F:calcium ion binding"/>
    <property type="evidence" value="ECO:0007669"/>
    <property type="project" value="TreeGrafter"/>
</dbReference>
<dbReference type="EMBL" id="JADWDJ010000011">
    <property type="protein sequence ID" value="KAG5273129.1"/>
    <property type="molecule type" value="Genomic_DNA"/>
</dbReference>
<dbReference type="GO" id="GO:0001786">
    <property type="term" value="F:phosphatidylserine binding"/>
    <property type="evidence" value="ECO:0007669"/>
    <property type="project" value="TreeGrafter"/>
</dbReference>
<dbReference type="GO" id="GO:0030276">
    <property type="term" value="F:clathrin binding"/>
    <property type="evidence" value="ECO:0007669"/>
    <property type="project" value="TreeGrafter"/>
</dbReference>
<protein>
    <recommendedName>
        <fullName evidence="4">C2 domain-containing protein</fullName>
    </recommendedName>
</protein>
<organism evidence="5 6">
    <name type="scientific">Alosa alosa</name>
    <name type="common">allis shad</name>
    <dbReference type="NCBI Taxonomy" id="278164"/>
    <lineage>
        <taxon>Eukaryota</taxon>
        <taxon>Metazoa</taxon>
        <taxon>Chordata</taxon>
        <taxon>Craniata</taxon>
        <taxon>Vertebrata</taxon>
        <taxon>Euteleostomi</taxon>
        <taxon>Actinopterygii</taxon>
        <taxon>Neopterygii</taxon>
        <taxon>Teleostei</taxon>
        <taxon>Clupei</taxon>
        <taxon>Clupeiformes</taxon>
        <taxon>Clupeoidei</taxon>
        <taxon>Clupeidae</taxon>
        <taxon>Alosa</taxon>
    </lineage>
</organism>
<dbReference type="AlphaFoldDB" id="A0AAV6GF19"/>
<dbReference type="PROSITE" id="PS50004">
    <property type="entry name" value="C2"/>
    <property type="match status" value="2"/>
</dbReference>
<proteinExistence type="inferred from homology"/>
<reference evidence="5" key="1">
    <citation type="submission" date="2020-10" db="EMBL/GenBank/DDBJ databases">
        <title>Chromosome-scale genome assembly of the Allis shad, Alosa alosa.</title>
        <authorList>
            <person name="Margot Z."/>
            <person name="Christophe K."/>
            <person name="Cabau C."/>
            <person name="Louis A."/>
            <person name="Berthelot C."/>
            <person name="Parey E."/>
            <person name="Roest Crollius H."/>
            <person name="Montfort J."/>
            <person name="Robinson-Rechavi M."/>
            <person name="Bucao C."/>
            <person name="Bouchez O."/>
            <person name="Gislard M."/>
            <person name="Lluch J."/>
            <person name="Milhes M."/>
            <person name="Lampietro C."/>
            <person name="Lopez Roques C."/>
            <person name="Donnadieu C."/>
            <person name="Braasch I."/>
            <person name="Desvignes T."/>
            <person name="Postlethwait J."/>
            <person name="Bobe J."/>
            <person name="Guiguen Y."/>
        </authorList>
    </citation>
    <scope>NUCLEOTIDE SEQUENCE</scope>
    <source>
        <strain evidence="5">M-15738</strain>
        <tissue evidence="5">Blood</tissue>
    </source>
</reference>
<dbReference type="InterPro" id="IPR035892">
    <property type="entry name" value="C2_domain_sf"/>
</dbReference>
<dbReference type="GO" id="GO:0030424">
    <property type="term" value="C:axon"/>
    <property type="evidence" value="ECO:0007669"/>
    <property type="project" value="TreeGrafter"/>
</dbReference>
<dbReference type="PANTHER" id="PTHR10024">
    <property type="entry name" value="SYNAPTOTAGMIN"/>
    <property type="match status" value="1"/>
</dbReference>
<evidence type="ECO:0000313" key="5">
    <source>
        <dbReference type="EMBL" id="KAG5273129.1"/>
    </source>
</evidence>
<keyword evidence="3" id="KW-0812">Transmembrane</keyword>
<evidence type="ECO:0000256" key="3">
    <source>
        <dbReference type="SAM" id="Phobius"/>
    </source>
</evidence>
<evidence type="ECO:0000313" key="6">
    <source>
        <dbReference type="Proteomes" id="UP000823561"/>
    </source>
</evidence>
<dbReference type="Proteomes" id="UP000823561">
    <property type="component" value="Chromosome 11"/>
</dbReference>
<keyword evidence="3" id="KW-1133">Transmembrane helix</keyword>
<dbReference type="GO" id="GO:0048791">
    <property type="term" value="P:calcium ion-regulated exocytosis of neurotransmitter"/>
    <property type="evidence" value="ECO:0007669"/>
    <property type="project" value="TreeGrafter"/>
</dbReference>
<dbReference type="PANTHER" id="PTHR10024:SF175">
    <property type="entry name" value="C2 DOMAIN-CONTAINING PROTEIN"/>
    <property type="match status" value="1"/>
</dbReference>
<keyword evidence="6" id="KW-1185">Reference proteome</keyword>
<dbReference type="InterPro" id="IPR000008">
    <property type="entry name" value="C2_dom"/>
</dbReference>
<dbReference type="FunFam" id="2.60.40.150:FF:000352">
    <property type="entry name" value="Uncharacterized protein"/>
    <property type="match status" value="1"/>
</dbReference>
<comment type="caution">
    <text evidence="5">The sequence shown here is derived from an EMBL/GenBank/DDBJ whole genome shotgun (WGS) entry which is preliminary data.</text>
</comment>
<name>A0AAV6GF19_9TELE</name>
<dbReference type="GO" id="GO:0048488">
    <property type="term" value="P:synaptic vesicle endocytosis"/>
    <property type="evidence" value="ECO:0007669"/>
    <property type="project" value="TreeGrafter"/>
</dbReference>
<dbReference type="Gene3D" id="2.60.40.150">
    <property type="entry name" value="C2 domain"/>
    <property type="match status" value="2"/>
</dbReference>
<gene>
    <name evidence="5" type="ORF">AALO_G00147970</name>
</gene>
<feature type="transmembrane region" description="Helical" evidence="3">
    <location>
        <begin position="20"/>
        <end position="41"/>
    </location>
</feature>
<dbReference type="Pfam" id="PF00168">
    <property type="entry name" value="C2"/>
    <property type="match status" value="2"/>
</dbReference>
<dbReference type="GO" id="GO:0000149">
    <property type="term" value="F:SNARE binding"/>
    <property type="evidence" value="ECO:0007669"/>
    <property type="project" value="TreeGrafter"/>
</dbReference>
<evidence type="ECO:0000256" key="2">
    <source>
        <dbReference type="SAM" id="MobiDB-lite"/>
    </source>
</evidence>
<sequence>MILLPGTQQLDIRMPFPDEIKYTILGISILLFLIAMGILIWQVHKCCSKAHYSKDSVSSLVGADELDQSRSSYLDIQRPRFKEEFAHDQVRRLSRYLSQDSLPASMLSGSLESLEDQESEDEPQMRGSLRFSLYYDQLQGRLVANEEGDTEEEEEEVEERRTTARKEKSSVSVRPQQCVLHEWQSRLVKNSSSPAFGDQFSCSLAEEEVHRVTVKLEVRDFDKYSRHGILGEVRRPLSNLNISYPLEMWQDLQRPTKDLVGEVLLSLKYMPTSQRVEVGILKIRIISKSSRTDRALYVRTSVQCNQCKLRHQKTAPKTRWDVTVFNEVMIFVLPDPPVRDCTIVINVYELNPGKKSSKRLIGQLTIGKGRQSEDEHWKLMMRSLRQPIAKWHLLYV</sequence>
<feature type="domain" description="C2" evidence="4">
    <location>
        <begin position="259"/>
        <end position="392"/>
    </location>
</feature>
<dbReference type="GO" id="GO:0031045">
    <property type="term" value="C:dense core granule"/>
    <property type="evidence" value="ECO:0007669"/>
    <property type="project" value="TreeGrafter"/>
</dbReference>
<dbReference type="GO" id="GO:0005886">
    <property type="term" value="C:plasma membrane"/>
    <property type="evidence" value="ECO:0007669"/>
    <property type="project" value="TreeGrafter"/>
</dbReference>
<feature type="compositionally biased region" description="Basic and acidic residues" evidence="2">
    <location>
        <begin position="158"/>
        <end position="169"/>
    </location>
</feature>
<keyword evidence="3" id="KW-0472">Membrane</keyword>
<dbReference type="GO" id="GO:0030672">
    <property type="term" value="C:synaptic vesicle membrane"/>
    <property type="evidence" value="ECO:0007669"/>
    <property type="project" value="TreeGrafter"/>
</dbReference>
<dbReference type="SMART" id="SM00239">
    <property type="entry name" value="C2"/>
    <property type="match status" value="2"/>
</dbReference>
<feature type="domain" description="C2" evidence="4">
    <location>
        <begin position="138"/>
        <end position="250"/>
    </location>
</feature>